<sequence>MDLLPVHEWQLHARGNPTRQNSANPPKMKGRGAFDSFLCRSEEELDGTPESHLDNNYAWFVGSPKLCSYPRIFVVEGFKFSEESKLSYNEGGIDKKQTAGLVCPLRRLDN</sequence>
<keyword evidence="2" id="KW-1185">Reference proteome</keyword>
<gene>
    <name evidence="1" type="ORF">EMPG_14920</name>
</gene>
<comment type="caution">
    <text evidence="1">The sequence shown here is derived from an EMBL/GenBank/DDBJ whole genome shotgun (WGS) entry which is preliminary data.</text>
</comment>
<organism evidence="1 2">
    <name type="scientific">Blastomyces silverae</name>
    <dbReference type="NCBI Taxonomy" id="2060906"/>
    <lineage>
        <taxon>Eukaryota</taxon>
        <taxon>Fungi</taxon>
        <taxon>Dikarya</taxon>
        <taxon>Ascomycota</taxon>
        <taxon>Pezizomycotina</taxon>
        <taxon>Eurotiomycetes</taxon>
        <taxon>Eurotiomycetidae</taxon>
        <taxon>Onygenales</taxon>
        <taxon>Ajellomycetaceae</taxon>
        <taxon>Blastomyces</taxon>
    </lineage>
</organism>
<dbReference type="AlphaFoldDB" id="A0A0H1BF57"/>
<evidence type="ECO:0000313" key="2">
    <source>
        <dbReference type="Proteomes" id="UP000053573"/>
    </source>
</evidence>
<evidence type="ECO:0000313" key="1">
    <source>
        <dbReference type="EMBL" id="KLJ09657.1"/>
    </source>
</evidence>
<reference evidence="2" key="1">
    <citation type="journal article" date="2015" name="PLoS Genet.">
        <title>The dynamic genome and transcriptome of the human fungal pathogen Blastomyces and close relative Emmonsia.</title>
        <authorList>
            <person name="Munoz J.F."/>
            <person name="Gauthier G.M."/>
            <person name="Desjardins C.A."/>
            <person name="Gallo J.E."/>
            <person name="Holder J."/>
            <person name="Sullivan T.D."/>
            <person name="Marty A.J."/>
            <person name="Carmen J.C."/>
            <person name="Chen Z."/>
            <person name="Ding L."/>
            <person name="Gujja S."/>
            <person name="Magrini V."/>
            <person name="Misas E."/>
            <person name="Mitreva M."/>
            <person name="Priest M."/>
            <person name="Saif S."/>
            <person name="Whiston E.A."/>
            <person name="Young S."/>
            <person name="Zeng Q."/>
            <person name="Goldman W.E."/>
            <person name="Mardis E.R."/>
            <person name="Taylor J.W."/>
            <person name="McEwen J.G."/>
            <person name="Clay O.K."/>
            <person name="Klein B.S."/>
            <person name="Cuomo C.A."/>
        </authorList>
    </citation>
    <scope>NUCLEOTIDE SEQUENCE [LARGE SCALE GENOMIC DNA]</scope>
    <source>
        <strain evidence="2">UAMH 139</strain>
    </source>
</reference>
<protein>
    <submittedName>
        <fullName evidence="1">Uncharacterized protein</fullName>
    </submittedName>
</protein>
<proteinExistence type="predicted"/>
<dbReference type="Proteomes" id="UP000053573">
    <property type="component" value="Unassembled WGS sequence"/>
</dbReference>
<accession>A0A0H1BF57</accession>
<dbReference type="EMBL" id="LDEV01002297">
    <property type="protein sequence ID" value="KLJ09657.1"/>
    <property type="molecule type" value="Genomic_DNA"/>
</dbReference>
<name>A0A0H1BF57_9EURO</name>